<comment type="caution">
    <text evidence="7">The sequence shown here is derived from an EMBL/GenBank/DDBJ whole genome shotgun (WGS) entry which is preliminary data.</text>
</comment>
<keyword evidence="3 5" id="KW-1133">Transmembrane helix</keyword>
<evidence type="ECO:0000256" key="5">
    <source>
        <dbReference type="SAM" id="Phobius"/>
    </source>
</evidence>
<evidence type="ECO:0000256" key="1">
    <source>
        <dbReference type="ARBA" id="ARBA00004167"/>
    </source>
</evidence>
<evidence type="ECO:0000256" key="3">
    <source>
        <dbReference type="ARBA" id="ARBA00022989"/>
    </source>
</evidence>
<dbReference type="SUPFAM" id="SSF74653">
    <property type="entry name" value="TolA/TonB C-terminal domain"/>
    <property type="match status" value="1"/>
</dbReference>
<evidence type="ECO:0000256" key="2">
    <source>
        <dbReference type="ARBA" id="ARBA00022692"/>
    </source>
</evidence>
<dbReference type="InterPro" id="IPR037682">
    <property type="entry name" value="TonB_C"/>
</dbReference>
<dbReference type="InterPro" id="IPR052173">
    <property type="entry name" value="Beta-lactam_resp_regulator"/>
</dbReference>
<accession>A0A7Y9NQQ2</accession>
<reference evidence="7 8" key="1">
    <citation type="submission" date="2020-07" db="EMBL/GenBank/DDBJ databases">
        <title>Genomic Encyclopedia of Type Strains, Phase IV (KMG-V): Genome sequencing to study the core and pangenomes of soil and plant-associated prokaryotes.</title>
        <authorList>
            <person name="Whitman W."/>
        </authorList>
    </citation>
    <scope>NUCLEOTIDE SEQUENCE [LARGE SCALE GENOMIC DNA]</scope>
    <source>
        <strain evidence="7 8">M8UP30</strain>
    </source>
</reference>
<feature type="transmembrane region" description="Helical" evidence="5">
    <location>
        <begin position="6"/>
        <end position="30"/>
    </location>
</feature>
<dbReference type="NCBIfam" id="TIGR01352">
    <property type="entry name" value="tonB_Cterm"/>
    <property type="match status" value="1"/>
</dbReference>
<dbReference type="Gene3D" id="3.30.1150.10">
    <property type="match status" value="1"/>
</dbReference>
<dbReference type="InterPro" id="IPR006260">
    <property type="entry name" value="TonB/TolA_C"/>
</dbReference>
<dbReference type="CDD" id="cd07341">
    <property type="entry name" value="M56_BlaR1_MecR1_like"/>
    <property type="match status" value="1"/>
</dbReference>
<gene>
    <name evidence="7" type="ORF">HDF12_004180</name>
</gene>
<feature type="domain" description="TonB C-terminal" evidence="6">
    <location>
        <begin position="357"/>
        <end position="449"/>
    </location>
</feature>
<keyword evidence="4 5" id="KW-0472">Membrane</keyword>
<comment type="subcellular location">
    <subcellularLocation>
        <location evidence="1">Membrane</location>
        <topology evidence="1">Single-pass membrane protein</topology>
    </subcellularLocation>
</comment>
<dbReference type="Pfam" id="PF03544">
    <property type="entry name" value="TonB_C"/>
    <property type="match status" value="1"/>
</dbReference>
<dbReference type="GO" id="GO:0055085">
    <property type="term" value="P:transmembrane transport"/>
    <property type="evidence" value="ECO:0007669"/>
    <property type="project" value="InterPro"/>
</dbReference>
<feature type="transmembrane region" description="Helical" evidence="5">
    <location>
        <begin position="105"/>
        <end position="126"/>
    </location>
</feature>
<sequence length="449" mass="48794">MSAAEGWVLGYLLNSLWQVPVIFAAGWMAARMARRSGPELEHRVWVIALLLQGGLPACRFRPGGLIHEIVGLILRGSVGTGGEVRVVVGSGVTSGLGMAWLSKEVLAVAAVAYGCSVLYFAARLGWRMVRTWRMERQAKAVLLAGDAMQRWERCGRFFGCASARVAESEVIGGPVTVGVRSDVMLVPPGFLESIAEEDLDVVMAHEFAHMRRRDFVKNLTYQVLSLPVAYHPAFWLTRARVAESREMVCDAMAAEAVAGSERYARSLLRLASLLVKGAPDKTLHAIGIFDANSFERRVMRLSEGGVEMRGVRRVGTAAACGMVGLVTCASALGLRMEVPAPATAAVAQDAGSARLTIPAQKMDAVYKRPPVYPAQAREKKDTLNGPVVLDVIVDEEGVPSDVRVRKGLRSDYDESALAAVKEWRWTPYLVNGRHVTVNTTVTVNYFLGK</sequence>
<proteinExistence type="predicted"/>
<dbReference type="PROSITE" id="PS52015">
    <property type="entry name" value="TONB_CTD"/>
    <property type="match status" value="1"/>
</dbReference>
<dbReference type="Pfam" id="PF05569">
    <property type="entry name" value="Peptidase_M56"/>
    <property type="match status" value="1"/>
</dbReference>
<dbReference type="PANTHER" id="PTHR34978">
    <property type="entry name" value="POSSIBLE SENSOR-TRANSDUCER PROTEIN BLAR"/>
    <property type="match status" value="1"/>
</dbReference>
<name>A0A7Y9NQQ2_9BACT</name>
<evidence type="ECO:0000313" key="7">
    <source>
        <dbReference type="EMBL" id="NYF53781.1"/>
    </source>
</evidence>
<dbReference type="InterPro" id="IPR008756">
    <property type="entry name" value="Peptidase_M56"/>
</dbReference>
<evidence type="ECO:0000313" key="8">
    <source>
        <dbReference type="Proteomes" id="UP000534186"/>
    </source>
</evidence>
<evidence type="ECO:0000256" key="4">
    <source>
        <dbReference type="ARBA" id="ARBA00023136"/>
    </source>
</evidence>
<dbReference type="PANTHER" id="PTHR34978:SF3">
    <property type="entry name" value="SLR0241 PROTEIN"/>
    <property type="match status" value="1"/>
</dbReference>
<protein>
    <submittedName>
        <fullName evidence="7">TonB family protein</fullName>
    </submittedName>
</protein>
<dbReference type="AlphaFoldDB" id="A0A7Y9NQQ2"/>
<organism evidence="7 8">
    <name type="scientific">Tunturiibacter lichenicola</name>
    <dbReference type="NCBI Taxonomy" id="2051959"/>
    <lineage>
        <taxon>Bacteria</taxon>
        <taxon>Pseudomonadati</taxon>
        <taxon>Acidobacteriota</taxon>
        <taxon>Terriglobia</taxon>
        <taxon>Terriglobales</taxon>
        <taxon>Acidobacteriaceae</taxon>
        <taxon>Tunturiibacter</taxon>
    </lineage>
</organism>
<keyword evidence="2 5" id="KW-0812">Transmembrane</keyword>
<evidence type="ECO:0000259" key="6">
    <source>
        <dbReference type="PROSITE" id="PS52015"/>
    </source>
</evidence>
<dbReference type="Proteomes" id="UP000534186">
    <property type="component" value="Unassembled WGS sequence"/>
</dbReference>
<dbReference type="GO" id="GO:0016020">
    <property type="term" value="C:membrane"/>
    <property type="evidence" value="ECO:0007669"/>
    <property type="project" value="UniProtKB-SubCell"/>
</dbReference>
<dbReference type="EMBL" id="JACCCV010000002">
    <property type="protein sequence ID" value="NYF53781.1"/>
    <property type="molecule type" value="Genomic_DNA"/>
</dbReference>